<evidence type="ECO:0000256" key="9">
    <source>
        <dbReference type="ARBA" id="ARBA00023180"/>
    </source>
</evidence>
<sequence length="322" mass="35686">MEKCTTITGTSCQLTLSMERSSCFLAMCNSAGCSPSAQLTLPAPTDIPLRAMKAVSVQVLNESSLEVSWSLLTHSSLTGFLLEWEYVTEADGHHLHWERLSYNTSNMIITGLLSEVRYVVTVRPECGSEHGEAVSTQTYTRQGVPSTGPILQVKEQSDSAVLLKWTPLPVEEQHGFITHYSLYCQRENNTTYEVQPVPGEKLQYRLTGLSGVYQIFMTAHTVAGEGRASPPLWVTIGNKYSERTILVCVFSPLITVVLLVTMTACGQRIKQNIWPPVPDPALSSLTAWISDSEHTTKKFCSDEVMHMSTCKLTNALYDAENR</sequence>
<evidence type="ECO:0000313" key="12">
    <source>
        <dbReference type="Proteomes" id="UP000694890"/>
    </source>
</evidence>
<evidence type="ECO:0000256" key="2">
    <source>
        <dbReference type="ARBA" id="ARBA00008921"/>
    </source>
</evidence>
<dbReference type="Proteomes" id="UP000694890">
    <property type="component" value="Linkage group LG17"/>
</dbReference>
<evidence type="ECO:0000256" key="4">
    <source>
        <dbReference type="ARBA" id="ARBA00022729"/>
    </source>
</evidence>
<comment type="similarity">
    <text evidence="2">Belongs to the type I cytokine receptor family. Type 2 subfamily.</text>
</comment>
<dbReference type="PANTHER" id="PTHR48423:SF1">
    <property type="entry name" value="INTERLEUKIN-27 RECEPTOR SUBUNIT ALPHA"/>
    <property type="match status" value="1"/>
</dbReference>
<evidence type="ECO:0000256" key="1">
    <source>
        <dbReference type="ARBA" id="ARBA00004479"/>
    </source>
</evidence>
<dbReference type="InterPro" id="IPR003961">
    <property type="entry name" value="FN3_dom"/>
</dbReference>
<dbReference type="GO" id="GO:0005886">
    <property type="term" value="C:plasma membrane"/>
    <property type="evidence" value="ECO:0007669"/>
    <property type="project" value="UniProtKB-ARBA"/>
</dbReference>
<keyword evidence="3 10" id="KW-0812">Transmembrane</keyword>
<comment type="subcellular location">
    <subcellularLocation>
        <location evidence="1">Membrane</location>
        <topology evidence="1">Single-pass type I membrane protein</topology>
    </subcellularLocation>
</comment>
<keyword evidence="9" id="KW-0325">Glycoprotein</keyword>
<dbReference type="InterPro" id="IPR013783">
    <property type="entry name" value="Ig-like_fold"/>
</dbReference>
<evidence type="ECO:0000313" key="13">
    <source>
        <dbReference type="RefSeq" id="XP_018528942.1"/>
    </source>
</evidence>
<dbReference type="SMART" id="SM00060">
    <property type="entry name" value="FN3"/>
    <property type="match status" value="2"/>
</dbReference>
<dbReference type="GeneID" id="108881419"/>
<dbReference type="SUPFAM" id="SSF49265">
    <property type="entry name" value="Fibronectin type III"/>
    <property type="match status" value="1"/>
</dbReference>
<dbReference type="AlphaFoldDB" id="A0AAJ7LRW5"/>
<feature type="domain" description="Fibronectin type-III" evidence="11">
    <location>
        <begin position="51"/>
        <end position="144"/>
    </location>
</feature>
<evidence type="ECO:0000313" key="14">
    <source>
        <dbReference type="RefSeq" id="XP_050933147.1"/>
    </source>
</evidence>
<keyword evidence="7 10" id="KW-0472">Membrane</keyword>
<proteinExistence type="inferred from homology"/>
<keyword evidence="6 10" id="KW-1133">Transmembrane helix</keyword>
<evidence type="ECO:0000256" key="10">
    <source>
        <dbReference type="SAM" id="Phobius"/>
    </source>
</evidence>
<evidence type="ECO:0000256" key="5">
    <source>
        <dbReference type="ARBA" id="ARBA00022737"/>
    </source>
</evidence>
<evidence type="ECO:0000256" key="8">
    <source>
        <dbReference type="ARBA" id="ARBA00023170"/>
    </source>
</evidence>
<dbReference type="PANTHER" id="PTHR48423">
    <property type="entry name" value="INTERLEUKIN-27 RECEPTOR SUBUNIT ALPHA"/>
    <property type="match status" value="1"/>
</dbReference>
<dbReference type="RefSeq" id="XP_050933147.1">
    <property type="nucleotide sequence ID" value="XM_051077190.1"/>
</dbReference>
<organism evidence="12 13">
    <name type="scientific">Lates calcarifer</name>
    <name type="common">Barramundi</name>
    <name type="synonym">Holocentrus calcarifer</name>
    <dbReference type="NCBI Taxonomy" id="8187"/>
    <lineage>
        <taxon>Eukaryota</taxon>
        <taxon>Metazoa</taxon>
        <taxon>Chordata</taxon>
        <taxon>Craniata</taxon>
        <taxon>Vertebrata</taxon>
        <taxon>Euteleostomi</taxon>
        <taxon>Actinopterygii</taxon>
        <taxon>Neopterygii</taxon>
        <taxon>Teleostei</taxon>
        <taxon>Neoteleostei</taxon>
        <taxon>Acanthomorphata</taxon>
        <taxon>Carangaria</taxon>
        <taxon>Carangaria incertae sedis</taxon>
        <taxon>Centropomidae</taxon>
        <taxon>Lates</taxon>
    </lineage>
</organism>
<accession>A0AAJ7LRW5</accession>
<dbReference type="KEGG" id="lcf:108881419"/>
<dbReference type="CDD" id="cd00063">
    <property type="entry name" value="FN3"/>
    <property type="match status" value="2"/>
</dbReference>
<evidence type="ECO:0000256" key="7">
    <source>
        <dbReference type="ARBA" id="ARBA00023136"/>
    </source>
</evidence>
<dbReference type="InterPro" id="IPR036116">
    <property type="entry name" value="FN3_sf"/>
</dbReference>
<dbReference type="RefSeq" id="XP_018528942.1">
    <property type="nucleotide sequence ID" value="XM_018673426.2"/>
</dbReference>
<dbReference type="Pfam" id="PF00041">
    <property type="entry name" value="fn3"/>
    <property type="match status" value="2"/>
</dbReference>
<keyword evidence="5" id="KW-0677">Repeat</keyword>
<evidence type="ECO:0000256" key="6">
    <source>
        <dbReference type="ARBA" id="ARBA00022989"/>
    </source>
</evidence>
<dbReference type="InterPro" id="IPR052672">
    <property type="entry name" value="Type1_Cytokine_Rcpt_Type2"/>
</dbReference>
<reference evidence="13 14" key="1">
    <citation type="submission" date="2025-04" db="UniProtKB">
        <authorList>
            <consortium name="RefSeq"/>
        </authorList>
    </citation>
    <scope>IDENTIFICATION</scope>
    <source>
        <tissue evidence="13 14">Brain</tissue>
    </source>
</reference>
<feature type="transmembrane region" description="Helical" evidence="10">
    <location>
        <begin position="244"/>
        <end position="265"/>
    </location>
</feature>
<keyword evidence="8 13" id="KW-0675">Receptor</keyword>
<gene>
    <name evidence="13 14" type="primary">LOC108881419</name>
</gene>
<name>A0AAJ7LRW5_LATCA</name>
<protein>
    <submittedName>
        <fullName evidence="13 14">Interleukin-6 receptor subunit beta isoform X1</fullName>
    </submittedName>
</protein>
<evidence type="ECO:0000256" key="3">
    <source>
        <dbReference type="ARBA" id="ARBA00022692"/>
    </source>
</evidence>
<feature type="domain" description="Fibronectin type-III" evidence="11">
    <location>
        <begin position="145"/>
        <end position="239"/>
    </location>
</feature>
<evidence type="ECO:0000259" key="11">
    <source>
        <dbReference type="PROSITE" id="PS50853"/>
    </source>
</evidence>
<dbReference type="PROSITE" id="PS50853">
    <property type="entry name" value="FN3"/>
    <property type="match status" value="2"/>
</dbReference>
<keyword evidence="4" id="KW-0732">Signal</keyword>
<dbReference type="Gene3D" id="2.60.40.10">
    <property type="entry name" value="Immunoglobulins"/>
    <property type="match status" value="2"/>
</dbReference>